<gene>
    <name evidence="1" type="ORF">BaRGS_00022499</name>
</gene>
<keyword evidence="2" id="KW-1185">Reference proteome</keyword>
<name>A0ABD0KG49_9CAEN</name>
<evidence type="ECO:0000313" key="1">
    <source>
        <dbReference type="EMBL" id="KAK7486176.1"/>
    </source>
</evidence>
<comment type="caution">
    <text evidence="1">The sequence shown here is derived from an EMBL/GenBank/DDBJ whole genome shotgun (WGS) entry which is preliminary data.</text>
</comment>
<dbReference type="AlphaFoldDB" id="A0ABD0KG49"/>
<dbReference type="Proteomes" id="UP001519460">
    <property type="component" value="Unassembled WGS sequence"/>
</dbReference>
<accession>A0ABD0KG49</accession>
<dbReference type="EMBL" id="JACVVK020000182">
    <property type="protein sequence ID" value="KAK7486176.1"/>
    <property type="molecule type" value="Genomic_DNA"/>
</dbReference>
<organism evidence="1 2">
    <name type="scientific">Batillaria attramentaria</name>
    <dbReference type="NCBI Taxonomy" id="370345"/>
    <lineage>
        <taxon>Eukaryota</taxon>
        <taxon>Metazoa</taxon>
        <taxon>Spiralia</taxon>
        <taxon>Lophotrochozoa</taxon>
        <taxon>Mollusca</taxon>
        <taxon>Gastropoda</taxon>
        <taxon>Caenogastropoda</taxon>
        <taxon>Sorbeoconcha</taxon>
        <taxon>Cerithioidea</taxon>
        <taxon>Batillariidae</taxon>
        <taxon>Batillaria</taxon>
    </lineage>
</organism>
<sequence>MAQTLGKELSQSTILSLNTRAKAIKVAANSCSARLYLTLSPAAALVFKITHSSATRQHAHDNARALHVHIKYHGTRPHTQMTQEKWHGRRFRVIDYKDRQSARQASQKRTVPFLHSTLVCGGEMPWSALMRENGLPALRQMFRFATSTINVDPSKTRMKGSWLFLQTNTAFCRVMSIFTTFSLYAEAAVDRL</sequence>
<protein>
    <submittedName>
        <fullName evidence="1">Uncharacterized protein</fullName>
    </submittedName>
</protein>
<reference evidence="1 2" key="1">
    <citation type="journal article" date="2023" name="Sci. Data">
        <title>Genome assembly of the Korean intertidal mud-creeper Batillaria attramentaria.</title>
        <authorList>
            <person name="Patra A.K."/>
            <person name="Ho P.T."/>
            <person name="Jun S."/>
            <person name="Lee S.J."/>
            <person name="Kim Y."/>
            <person name="Won Y.J."/>
        </authorList>
    </citation>
    <scope>NUCLEOTIDE SEQUENCE [LARGE SCALE GENOMIC DNA]</scope>
    <source>
        <strain evidence="1">Wonlab-2016</strain>
    </source>
</reference>
<evidence type="ECO:0000313" key="2">
    <source>
        <dbReference type="Proteomes" id="UP001519460"/>
    </source>
</evidence>
<proteinExistence type="predicted"/>